<feature type="compositionally biased region" description="Basic and acidic residues" evidence="1">
    <location>
        <begin position="46"/>
        <end position="64"/>
    </location>
</feature>
<feature type="region of interest" description="Disordered" evidence="1">
    <location>
        <begin position="46"/>
        <end position="69"/>
    </location>
</feature>
<sequence>MYLVRVTGTTKGMASWPLSKTLSVLGLVMLVHLVVMTSLADRGQEFEGATRTRRNLENQNHKNPENGITTSQAYPHGAVFVTENSTVVTAQVGSTATLPCVVRKFGSGVVSWIRRKDYHLLTVGRATYSSDERFLVEHARHLQNWGLQIKFIQSRDAGMYECQVSTHPAASILVELRVIEAAAEILGSPDLHIKSGSTMRLVCELHQSTETPMFVFWYHGPRMINYDKDRGISVVSDKRNSVLTLSVAEKNDSGNYTCVPSNVKPASINVHVLNGEKPAAMQHGGRNSASNHPQLSICYICILLIFIRIIR</sequence>
<dbReference type="PANTHER" id="PTHR23279">
    <property type="entry name" value="DEFECTIVE PROBOSCIS EXTENSION RESPONSE DPR -RELATED"/>
    <property type="match status" value="1"/>
</dbReference>
<dbReference type="SMART" id="SM00408">
    <property type="entry name" value="IGc2"/>
    <property type="match status" value="2"/>
</dbReference>
<accession>A0A1B6DCB5</accession>
<evidence type="ECO:0000259" key="3">
    <source>
        <dbReference type="PROSITE" id="PS50835"/>
    </source>
</evidence>
<keyword evidence="2" id="KW-0472">Membrane</keyword>
<evidence type="ECO:0000313" key="4">
    <source>
        <dbReference type="EMBL" id="JAS23272.1"/>
    </source>
</evidence>
<dbReference type="SMART" id="SM00409">
    <property type="entry name" value="IG"/>
    <property type="match status" value="2"/>
</dbReference>
<dbReference type="PROSITE" id="PS50835">
    <property type="entry name" value="IG_LIKE"/>
    <property type="match status" value="2"/>
</dbReference>
<dbReference type="InterPro" id="IPR007110">
    <property type="entry name" value="Ig-like_dom"/>
</dbReference>
<feature type="domain" description="Ig-like" evidence="3">
    <location>
        <begin position="75"/>
        <end position="165"/>
    </location>
</feature>
<name>A0A1B6DCB5_9HEMI</name>
<dbReference type="GO" id="GO:0032589">
    <property type="term" value="C:neuron projection membrane"/>
    <property type="evidence" value="ECO:0007669"/>
    <property type="project" value="TreeGrafter"/>
</dbReference>
<keyword evidence="2" id="KW-1133">Transmembrane helix</keyword>
<dbReference type="AlphaFoldDB" id="A0A1B6DCB5"/>
<dbReference type="InterPro" id="IPR003599">
    <property type="entry name" value="Ig_sub"/>
</dbReference>
<dbReference type="SMART" id="SM00406">
    <property type="entry name" value="IGv"/>
    <property type="match status" value="2"/>
</dbReference>
<dbReference type="Pfam" id="PF13927">
    <property type="entry name" value="Ig_3"/>
    <property type="match status" value="1"/>
</dbReference>
<gene>
    <name evidence="4" type="ORF">g.4984</name>
</gene>
<dbReference type="Gene3D" id="2.60.40.10">
    <property type="entry name" value="Immunoglobulins"/>
    <property type="match status" value="2"/>
</dbReference>
<feature type="transmembrane region" description="Helical" evidence="2">
    <location>
        <begin position="21"/>
        <end position="40"/>
    </location>
</feature>
<dbReference type="PANTHER" id="PTHR23279:SF2">
    <property type="entry name" value="DEFECTIVE PROBOSCIS EXTENSION RESPONSE 19, ISOFORM A"/>
    <property type="match status" value="1"/>
</dbReference>
<organism evidence="4">
    <name type="scientific">Clastoptera arizonana</name>
    <name type="common">Arizona spittle bug</name>
    <dbReference type="NCBI Taxonomy" id="38151"/>
    <lineage>
        <taxon>Eukaryota</taxon>
        <taxon>Metazoa</taxon>
        <taxon>Ecdysozoa</taxon>
        <taxon>Arthropoda</taxon>
        <taxon>Hexapoda</taxon>
        <taxon>Insecta</taxon>
        <taxon>Pterygota</taxon>
        <taxon>Neoptera</taxon>
        <taxon>Paraneoptera</taxon>
        <taxon>Hemiptera</taxon>
        <taxon>Auchenorrhyncha</taxon>
        <taxon>Cercopoidea</taxon>
        <taxon>Clastopteridae</taxon>
        <taxon>Clastoptera</taxon>
    </lineage>
</organism>
<evidence type="ECO:0000256" key="1">
    <source>
        <dbReference type="SAM" id="MobiDB-lite"/>
    </source>
</evidence>
<dbReference type="EMBL" id="GEDC01014026">
    <property type="protein sequence ID" value="JAS23272.1"/>
    <property type="molecule type" value="Transcribed_RNA"/>
</dbReference>
<evidence type="ECO:0000256" key="2">
    <source>
        <dbReference type="SAM" id="Phobius"/>
    </source>
</evidence>
<dbReference type="Pfam" id="PF07686">
    <property type="entry name" value="V-set"/>
    <property type="match status" value="1"/>
</dbReference>
<dbReference type="InterPro" id="IPR013106">
    <property type="entry name" value="Ig_V-set"/>
</dbReference>
<protein>
    <recommendedName>
        <fullName evidence="3">Ig-like domain-containing protein</fullName>
    </recommendedName>
</protein>
<dbReference type="InterPro" id="IPR013783">
    <property type="entry name" value="Ig-like_fold"/>
</dbReference>
<dbReference type="FunFam" id="2.60.40.10:FF:000129">
    <property type="entry name" value="CLUMA_CG018772, isoform A"/>
    <property type="match status" value="1"/>
</dbReference>
<feature type="domain" description="Ig-like" evidence="3">
    <location>
        <begin position="168"/>
        <end position="269"/>
    </location>
</feature>
<keyword evidence="2" id="KW-0812">Transmembrane</keyword>
<dbReference type="InterPro" id="IPR036179">
    <property type="entry name" value="Ig-like_dom_sf"/>
</dbReference>
<dbReference type="InterPro" id="IPR037448">
    <property type="entry name" value="Zig-8"/>
</dbReference>
<reference evidence="4" key="1">
    <citation type="submission" date="2015-12" db="EMBL/GenBank/DDBJ databases">
        <title>De novo transcriptome assembly of four potential Pierce s Disease insect vectors from Arizona vineyards.</title>
        <authorList>
            <person name="Tassone E.E."/>
        </authorList>
    </citation>
    <scope>NUCLEOTIDE SEQUENCE</scope>
</reference>
<dbReference type="InterPro" id="IPR003598">
    <property type="entry name" value="Ig_sub2"/>
</dbReference>
<dbReference type="GO" id="GO:0050808">
    <property type="term" value="P:synapse organization"/>
    <property type="evidence" value="ECO:0007669"/>
    <property type="project" value="TreeGrafter"/>
</dbReference>
<proteinExistence type="predicted"/>
<dbReference type="SUPFAM" id="SSF48726">
    <property type="entry name" value="Immunoglobulin"/>
    <property type="match status" value="2"/>
</dbReference>